<dbReference type="InterPro" id="IPR027417">
    <property type="entry name" value="P-loop_NTPase"/>
</dbReference>
<evidence type="ECO:0000256" key="11">
    <source>
        <dbReference type="ARBA" id="ARBA00023136"/>
    </source>
</evidence>
<evidence type="ECO:0000256" key="8">
    <source>
        <dbReference type="ARBA" id="ARBA00022840"/>
    </source>
</evidence>
<evidence type="ECO:0000256" key="4">
    <source>
        <dbReference type="ARBA" id="ARBA00022692"/>
    </source>
</evidence>
<dbReference type="SUPFAM" id="SSF52540">
    <property type="entry name" value="P-loop containing nucleoside triphosphate hydrolases"/>
    <property type="match status" value="1"/>
</dbReference>
<reference evidence="18" key="1">
    <citation type="submission" date="2014-07" db="EMBL/GenBank/DDBJ databases">
        <authorList>
            <person name="Martin A.A"/>
            <person name="De Silva N."/>
        </authorList>
    </citation>
    <scope>NUCLEOTIDE SEQUENCE</scope>
</reference>
<keyword evidence="8 14" id="KW-0067">ATP-binding</keyword>
<feature type="domain" description="BCS1 N-terminal" evidence="17">
    <location>
        <begin position="50"/>
        <end position="220"/>
    </location>
</feature>
<accession>A0A0K0FR80</accession>
<dbReference type="PROSITE" id="PS00674">
    <property type="entry name" value="AAA"/>
    <property type="match status" value="1"/>
</dbReference>
<dbReference type="STRING" id="75913.A0A0K0FR80"/>
<dbReference type="PANTHER" id="PTHR23070">
    <property type="entry name" value="BCS1 AAA-TYPE ATPASE"/>
    <property type="match status" value="1"/>
</dbReference>
<dbReference type="InterPro" id="IPR003593">
    <property type="entry name" value="AAA+_ATPase"/>
</dbReference>
<evidence type="ECO:0000256" key="7">
    <source>
        <dbReference type="ARBA" id="ARBA00022801"/>
    </source>
</evidence>
<name>A0A0K0FR80_STRVS</name>
<dbReference type="Pfam" id="PF08740">
    <property type="entry name" value="BCS1_N"/>
    <property type="match status" value="1"/>
</dbReference>
<keyword evidence="10" id="KW-0496">Mitochondrion</keyword>
<dbReference type="GO" id="GO:0034551">
    <property type="term" value="P:mitochondrial respiratory chain complex III assembly"/>
    <property type="evidence" value="ECO:0007669"/>
    <property type="project" value="UniProtKB-ARBA"/>
</dbReference>
<reference evidence="19" key="2">
    <citation type="submission" date="2015-08" db="UniProtKB">
        <authorList>
            <consortium name="WormBaseParasite"/>
        </authorList>
    </citation>
    <scope>IDENTIFICATION</scope>
</reference>
<evidence type="ECO:0000256" key="9">
    <source>
        <dbReference type="ARBA" id="ARBA00022989"/>
    </source>
</evidence>
<dbReference type="Pfam" id="PF25426">
    <property type="entry name" value="AAA_lid_BCS1"/>
    <property type="match status" value="1"/>
</dbReference>
<evidence type="ECO:0000313" key="18">
    <source>
        <dbReference type="Proteomes" id="UP000035680"/>
    </source>
</evidence>
<dbReference type="InterPro" id="IPR050747">
    <property type="entry name" value="Mitochondrial_chaperone_BCS1"/>
</dbReference>
<dbReference type="SMART" id="SM00382">
    <property type="entry name" value="AAA"/>
    <property type="match status" value="1"/>
</dbReference>
<dbReference type="Proteomes" id="UP000035680">
    <property type="component" value="Unassembled WGS sequence"/>
</dbReference>
<evidence type="ECO:0000256" key="15">
    <source>
        <dbReference type="SAM" id="Phobius"/>
    </source>
</evidence>
<feature type="domain" description="AAA+ ATPase" evidence="16">
    <location>
        <begin position="251"/>
        <end position="386"/>
    </location>
</feature>
<evidence type="ECO:0000259" key="17">
    <source>
        <dbReference type="SMART" id="SM01024"/>
    </source>
</evidence>
<evidence type="ECO:0000259" key="16">
    <source>
        <dbReference type="SMART" id="SM00382"/>
    </source>
</evidence>
<dbReference type="GO" id="GO:0005743">
    <property type="term" value="C:mitochondrial inner membrane"/>
    <property type="evidence" value="ECO:0007669"/>
    <property type="project" value="UniProtKB-SubCell"/>
</dbReference>
<organism evidence="18 19">
    <name type="scientific">Strongyloides venezuelensis</name>
    <name type="common">Threadworm</name>
    <dbReference type="NCBI Taxonomy" id="75913"/>
    <lineage>
        <taxon>Eukaryota</taxon>
        <taxon>Metazoa</taxon>
        <taxon>Ecdysozoa</taxon>
        <taxon>Nematoda</taxon>
        <taxon>Chromadorea</taxon>
        <taxon>Rhabditida</taxon>
        <taxon>Tylenchina</taxon>
        <taxon>Panagrolaimomorpha</taxon>
        <taxon>Strongyloidoidea</taxon>
        <taxon>Strongyloididae</taxon>
        <taxon>Strongyloides</taxon>
    </lineage>
</organism>
<keyword evidence="7" id="KW-0378">Hydrolase</keyword>
<keyword evidence="9 15" id="KW-1133">Transmembrane helix</keyword>
<keyword evidence="11 15" id="KW-0472">Membrane</keyword>
<keyword evidence="4 15" id="KW-0812">Transmembrane</keyword>
<feature type="transmembrane region" description="Helical" evidence="15">
    <location>
        <begin position="42"/>
        <end position="63"/>
    </location>
</feature>
<evidence type="ECO:0000256" key="6">
    <source>
        <dbReference type="ARBA" id="ARBA00022792"/>
    </source>
</evidence>
<keyword evidence="5 14" id="KW-0547">Nucleotide-binding</keyword>
<dbReference type="WBParaSite" id="SVE_1229700.1">
    <property type="protein sequence ID" value="SVE_1229700.1"/>
    <property type="gene ID" value="SVE_1229700"/>
</dbReference>
<protein>
    <recommendedName>
        <fullName evidence="3">Mitochondrial chaperone BCS1</fullName>
    </recommendedName>
    <alternativeName>
        <fullName evidence="12">BCS1-like protein</fullName>
    </alternativeName>
</protein>
<evidence type="ECO:0000256" key="2">
    <source>
        <dbReference type="ARBA" id="ARBA00007448"/>
    </source>
</evidence>
<proteinExistence type="inferred from homology"/>
<comment type="subcellular location">
    <subcellularLocation>
        <location evidence="1">Mitochondrion inner membrane</location>
        <topology evidence="1">Single-pass membrane protein</topology>
    </subcellularLocation>
</comment>
<dbReference type="InterPro" id="IPR003960">
    <property type="entry name" value="ATPase_AAA_CS"/>
</dbReference>
<dbReference type="GO" id="GO:0016887">
    <property type="term" value="F:ATP hydrolysis activity"/>
    <property type="evidence" value="ECO:0007669"/>
    <property type="project" value="InterPro"/>
</dbReference>
<comment type="catalytic activity">
    <reaction evidence="13">
        <text>ATP + H2O = ADP + phosphate + H(+)</text>
        <dbReference type="Rhea" id="RHEA:13065"/>
        <dbReference type="ChEBI" id="CHEBI:15377"/>
        <dbReference type="ChEBI" id="CHEBI:15378"/>
        <dbReference type="ChEBI" id="CHEBI:30616"/>
        <dbReference type="ChEBI" id="CHEBI:43474"/>
        <dbReference type="ChEBI" id="CHEBI:456216"/>
    </reaction>
    <physiologicalReaction direction="left-to-right" evidence="13">
        <dbReference type="Rhea" id="RHEA:13066"/>
    </physiologicalReaction>
</comment>
<evidence type="ECO:0000256" key="1">
    <source>
        <dbReference type="ARBA" id="ARBA00004434"/>
    </source>
</evidence>
<evidence type="ECO:0000256" key="3">
    <source>
        <dbReference type="ARBA" id="ARBA00016942"/>
    </source>
</evidence>
<dbReference type="SMART" id="SM01024">
    <property type="entry name" value="BCS1_N"/>
    <property type="match status" value="1"/>
</dbReference>
<dbReference type="FunFam" id="3.40.50.300:FF:000768">
    <property type="entry name" value="Probable mitochondrial chaperone bcs1"/>
    <property type="match status" value="1"/>
</dbReference>
<dbReference type="Gene3D" id="3.40.50.300">
    <property type="entry name" value="P-loop containing nucleotide triphosphate hydrolases"/>
    <property type="match status" value="1"/>
</dbReference>
<evidence type="ECO:0000256" key="5">
    <source>
        <dbReference type="ARBA" id="ARBA00022741"/>
    </source>
</evidence>
<evidence type="ECO:0000256" key="12">
    <source>
        <dbReference type="ARBA" id="ARBA00032816"/>
    </source>
</evidence>
<keyword evidence="18" id="KW-1185">Reference proteome</keyword>
<evidence type="ECO:0000313" key="19">
    <source>
        <dbReference type="WBParaSite" id="SVE_1229700.1"/>
    </source>
</evidence>
<dbReference type="Pfam" id="PF00004">
    <property type="entry name" value="AAA"/>
    <property type="match status" value="1"/>
</dbReference>
<comment type="similarity">
    <text evidence="2">Belongs to the AAA ATPase family. BCS1 subfamily.</text>
</comment>
<dbReference type="InterPro" id="IPR003959">
    <property type="entry name" value="ATPase_AAA_core"/>
</dbReference>
<evidence type="ECO:0000256" key="14">
    <source>
        <dbReference type="RuleBase" id="RU003651"/>
    </source>
</evidence>
<dbReference type="InterPro" id="IPR057495">
    <property type="entry name" value="AAA_lid_BCS1"/>
</dbReference>
<dbReference type="AlphaFoldDB" id="A0A0K0FR80"/>
<evidence type="ECO:0000256" key="13">
    <source>
        <dbReference type="ARBA" id="ARBA00048778"/>
    </source>
</evidence>
<dbReference type="InterPro" id="IPR014851">
    <property type="entry name" value="BCS1_N"/>
</dbReference>
<sequence length="455" mass="51515">MELFTSTSGNKVDVTAVDKTIPQDVKNVETPKFTDSIFKNPFFSAGLGLAGLGVLANVGRRVLILSNAYFRRRFMTSLTLNNEDLAYPWVLNYINKQSTTKTRNLTVNSNVNQSESGKTTTEFYFLPGHGVHYFKHNKRWIQVDRQREKQVISNNNRRTPLETVTLTTIGTDVGFWRRFLAEATEEALSKVETGLVVYNAVGPDWRRFGPSRRKRPLESVILEDGLSKKIHDDLEEFIKSGSWYSDRGIPYRRGYLLHGPPGSGKSSFISALAGHFGYSICMLSLSERTLDDDRLNHLLNTPPPNSIILLEDVDAAFQSREDPMQNHRAYDGMTRVTFSGLLNAIDGVACAEERILFMTTNYIDRLDPALIRPGRVDVKEYLGYCTPKMVEQLFERFYGKQATTEEKAEFVKVVSRFSGEISPAQVQGFLLMFKNKPKDAIGHLNSLLENKNNIN</sequence>
<evidence type="ECO:0000256" key="10">
    <source>
        <dbReference type="ARBA" id="ARBA00023128"/>
    </source>
</evidence>
<dbReference type="CDD" id="cd19510">
    <property type="entry name" value="RecA-like_BCS1"/>
    <property type="match status" value="1"/>
</dbReference>
<dbReference type="GO" id="GO:0005524">
    <property type="term" value="F:ATP binding"/>
    <property type="evidence" value="ECO:0007669"/>
    <property type="project" value="UniProtKB-KW"/>
</dbReference>
<keyword evidence="6" id="KW-0999">Mitochondrion inner membrane</keyword>